<evidence type="ECO:0000256" key="1">
    <source>
        <dbReference type="SAM" id="MobiDB-lite"/>
    </source>
</evidence>
<organism evidence="2">
    <name type="scientific">Lotharella oceanica</name>
    <dbReference type="NCBI Taxonomy" id="641309"/>
    <lineage>
        <taxon>Eukaryota</taxon>
        <taxon>Sar</taxon>
        <taxon>Rhizaria</taxon>
        <taxon>Cercozoa</taxon>
        <taxon>Chlorarachniophyceae</taxon>
        <taxon>Lotharella</taxon>
    </lineage>
</organism>
<name>A0A7S2TZN4_9EUKA</name>
<accession>A0A7S2TZN4</accession>
<feature type="region of interest" description="Disordered" evidence="1">
    <location>
        <begin position="95"/>
        <end position="118"/>
    </location>
</feature>
<reference evidence="2" key="1">
    <citation type="submission" date="2021-01" db="EMBL/GenBank/DDBJ databases">
        <authorList>
            <person name="Corre E."/>
            <person name="Pelletier E."/>
            <person name="Niang G."/>
            <person name="Scheremetjew M."/>
            <person name="Finn R."/>
            <person name="Kale V."/>
            <person name="Holt S."/>
            <person name="Cochrane G."/>
            <person name="Meng A."/>
            <person name="Brown T."/>
            <person name="Cohen L."/>
        </authorList>
    </citation>
    <scope>NUCLEOTIDE SEQUENCE</scope>
    <source>
        <strain evidence="2">CCMP622</strain>
    </source>
</reference>
<protein>
    <submittedName>
        <fullName evidence="2">Uncharacterized protein</fullName>
    </submittedName>
</protein>
<feature type="compositionally biased region" description="Acidic residues" evidence="1">
    <location>
        <begin position="100"/>
        <end position="118"/>
    </location>
</feature>
<dbReference type="AlphaFoldDB" id="A0A7S2TZN4"/>
<sequence>MFMIQSYGAVLTPCSTRADCQAMNPTAPMTTAGIPMMRHTTAVPKHMDVGRITRWCWWYCSLWTRNMPLQNSDRRSCRPTLKRCTAAIEYLRKRDTTGEHDDDEDDEGGKDDHDADDE</sequence>
<gene>
    <name evidence="2" type="ORF">LSP00402_LOCUS17151</name>
</gene>
<evidence type="ECO:0000313" key="2">
    <source>
        <dbReference type="EMBL" id="CAD9773160.1"/>
    </source>
</evidence>
<dbReference type="EMBL" id="HBHP01027712">
    <property type="protein sequence ID" value="CAD9773160.1"/>
    <property type="molecule type" value="Transcribed_RNA"/>
</dbReference>
<proteinExistence type="predicted"/>